<keyword evidence="3" id="KW-0808">Transferase</keyword>
<name>A0A3D9YNP8_9HYPH</name>
<keyword evidence="4" id="KW-1185">Reference proteome</keyword>
<dbReference type="Pfam" id="PF13409">
    <property type="entry name" value="GST_N_2"/>
    <property type="match status" value="1"/>
</dbReference>
<evidence type="ECO:0000313" key="3">
    <source>
        <dbReference type="EMBL" id="REF84135.1"/>
    </source>
</evidence>
<dbReference type="Proteomes" id="UP000256900">
    <property type="component" value="Unassembled WGS sequence"/>
</dbReference>
<dbReference type="InterPro" id="IPR036249">
    <property type="entry name" value="Thioredoxin-like_sf"/>
</dbReference>
<dbReference type="PROSITE" id="PS50405">
    <property type="entry name" value="GST_CTER"/>
    <property type="match status" value="1"/>
</dbReference>
<gene>
    <name evidence="3" type="ORF">DES32_2981</name>
</gene>
<dbReference type="AlphaFoldDB" id="A0A3D9YNP8"/>
<dbReference type="InterPro" id="IPR004046">
    <property type="entry name" value="GST_C"/>
</dbReference>
<evidence type="ECO:0000313" key="4">
    <source>
        <dbReference type="Proteomes" id="UP000256900"/>
    </source>
</evidence>
<dbReference type="SFLD" id="SFLDG00358">
    <property type="entry name" value="Main_(cytGST)"/>
    <property type="match status" value="1"/>
</dbReference>
<dbReference type="SUPFAM" id="SSF47616">
    <property type="entry name" value="GST C-terminal domain-like"/>
    <property type="match status" value="1"/>
</dbReference>
<dbReference type="EMBL" id="QUMO01000005">
    <property type="protein sequence ID" value="REF84135.1"/>
    <property type="molecule type" value="Genomic_DNA"/>
</dbReference>
<dbReference type="PANTHER" id="PTHR44051:SF8">
    <property type="entry name" value="GLUTATHIONE S-TRANSFERASE GSTA"/>
    <property type="match status" value="1"/>
</dbReference>
<feature type="domain" description="GST N-terminal" evidence="1">
    <location>
        <begin position="1"/>
        <end position="81"/>
    </location>
</feature>
<dbReference type="InterPro" id="IPR036282">
    <property type="entry name" value="Glutathione-S-Trfase_C_sf"/>
</dbReference>
<protein>
    <submittedName>
        <fullName evidence="3">Glutathione S-transferase</fullName>
    </submittedName>
</protein>
<dbReference type="Gene3D" id="1.20.1050.10">
    <property type="match status" value="1"/>
</dbReference>
<comment type="caution">
    <text evidence="3">The sequence shown here is derived from an EMBL/GenBank/DDBJ whole genome shotgun (WGS) entry which is preliminary data.</text>
</comment>
<accession>A0A3D9YNP8</accession>
<dbReference type="SFLD" id="SFLDS00019">
    <property type="entry name" value="Glutathione_Transferase_(cytos"/>
    <property type="match status" value="1"/>
</dbReference>
<dbReference type="Pfam" id="PF00043">
    <property type="entry name" value="GST_C"/>
    <property type="match status" value="1"/>
</dbReference>
<evidence type="ECO:0000259" key="1">
    <source>
        <dbReference type="PROSITE" id="PS50404"/>
    </source>
</evidence>
<dbReference type="InterPro" id="IPR004045">
    <property type="entry name" value="Glutathione_S-Trfase_N"/>
</dbReference>
<dbReference type="InterPro" id="IPR034345">
    <property type="entry name" value="Gtt2-like_N"/>
</dbReference>
<dbReference type="OrthoDB" id="5293590at2"/>
<dbReference type="GO" id="GO:0016740">
    <property type="term" value="F:transferase activity"/>
    <property type="evidence" value="ECO:0007669"/>
    <property type="project" value="UniProtKB-KW"/>
</dbReference>
<dbReference type="RefSeq" id="WP_115837497.1">
    <property type="nucleotide sequence ID" value="NZ_CP025086.1"/>
</dbReference>
<organism evidence="3 4">
    <name type="scientific">Methylovirgula ligni</name>
    <dbReference type="NCBI Taxonomy" id="569860"/>
    <lineage>
        <taxon>Bacteria</taxon>
        <taxon>Pseudomonadati</taxon>
        <taxon>Pseudomonadota</taxon>
        <taxon>Alphaproteobacteria</taxon>
        <taxon>Hyphomicrobiales</taxon>
        <taxon>Beijerinckiaceae</taxon>
        <taxon>Methylovirgula</taxon>
    </lineage>
</organism>
<dbReference type="Gene3D" id="3.40.30.10">
    <property type="entry name" value="Glutaredoxin"/>
    <property type="match status" value="1"/>
</dbReference>
<dbReference type="SUPFAM" id="SSF52833">
    <property type="entry name" value="Thioredoxin-like"/>
    <property type="match status" value="1"/>
</dbReference>
<dbReference type="PROSITE" id="PS50404">
    <property type="entry name" value="GST_NTER"/>
    <property type="match status" value="1"/>
</dbReference>
<dbReference type="PANTHER" id="PTHR44051">
    <property type="entry name" value="GLUTATHIONE S-TRANSFERASE-RELATED"/>
    <property type="match status" value="1"/>
</dbReference>
<dbReference type="CDD" id="cd03051">
    <property type="entry name" value="GST_N_GTT2_like"/>
    <property type="match status" value="1"/>
</dbReference>
<proteinExistence type="predicted"/>
<feature type="domain" description="GST C-terminal" evidence="2">
    <location>
        <begin position="86"/>
        <end position="213"/>
    </location>
</feature>
<dbReference type="InterPro" id="IPR010987">
    <property type="entry name" value="Glutathione-S-Trfase_C-like"/>
</dbReference>
<sequence length="213" mass="24089">MRLYDYPVAPNCRRVRIFLAEKGISVPSQTIDLTAQEQLSPGYRAVNPRCTVPALQLDNGTLITEVLAIWRYFEEAEPQRPLLGRDPQGKALVTMWERRMELDGFLPGMEAVGNFLRGLRSRALTGPRDYEQIPALVERGKLRLADFFFDLDEHLSRSLFVAGAEFTAADITGFVTLDFIAGRLKLPVMDNHIHLRRWFESVAARPSVQLCAA</sequence>
<reference evidence="3 4" key="1">
    <citation type="submission" date="2018-08" db="EMBL/GenBank/DDBJ databases">
        <title>Genomic Encyclopedia of Type Strains, Phase IV (KMG-IV): sequencing the most valuable type-strain genomes for metagenomic binning, comparative biology and taxonomic classification.</title>
        <authorList>
            <person name="Goeker M."/>
        </authorList>
    </citation>
    <scope>NUCLEOTIDE SEQUENCE [LARGE SCALE GENOMIC DNA]</scope>
    <source>
        <strain evidence="3 4">BW863</strain>
    </source>
</reference>
<evidence type="ECO:0000259" key="2">
    <source>
        <dbReference type="PROSITE" id="PS50405"/>
    </source>
</evidence>
<dbReference type="InterPro" id="IPR040079">
    <property type="entry name" value="Glutathione_S-Trfase"/>
</dbReference>